<proteinExistence type="predicted"/>
<evidence type="ECO:0000313" key="3">
    <source>
        <dbReference type="Proteomes" id="UP000230105"/>
    </source>
</evidence>
<protein>
    <recommendedName>
        <fullName evidence="1">Fibrobacter succinogenes major paralogous domain-containing protein</fullName>
    </recommendedName>
</protein>
<dbReference type="NCBIfam" id="TIGR02145">
    <property type="entry name" value="Fib_succ_major"/>
    <property type="match status" value="1"/>
</dbReference>
<gene>
    <name evidence="2" type="ORF">COY54_00440</name>
</gene>
<accession>A0A2M7RZA0</accession>
<name>A0A2M7RZA0_9BACT</name>
<dbReference type="Proteomes" id="UP000230105">
    <property type="component" value="Unassembled WGS sequence"/>
</dbReference>
<evidence type="ECO:0000313" key="2">
    <source>
        <dbReference type="EMBL" id="PIZ11421.1"/>
    </source>
</evidence>
<sequence>MPNAWRILNRSRPLWNYFLMTKTAIPRLQNGVLILSIPLPRAALRPTWLSFRLPPLPLTAPVLLARIRSPIPPVQIASYAINFCTGNTVGSLTSGGLKCATPAGILNSDCCHGEISYGGGSYPIIRIGTQCWFAKNLDIGTYIGSSSSTDGFDGIPGNTDDCTDVSGGSGLWSCQGYSGIQKYCYSNTASYCTTDGGLYEWAEAIQLPYNCNYTNYTCNGTTCVSTEHSPACDYPDPAATKRQGVCPIGWHIPSFVELQILAQNSDPGCNLDGGTCTTAGGKLKASPTSTPITWDGTNDYNFSALPAGRRLNNGSFLNRGSYALLWLSLPNSGNPINAWYGYLYSRVSNFYGLYDLRVYGFSVRCVQD</sequence>
<dbReference type="AlphaFoldDB" id="A0A2M7RZA0"/>
<feature type="domain" description="Fibrobacter succinogenes major paralogous" evidence="1">
    <location>
        <begin position="125"/>
        <end position="367"/>
    </location>
</feature>
<reference evidence="3" key="1">
    <citation type="submission" date="2017-09" db="EMBL/GenBank/DDBJ databases">
        <title>Depth-based differentiation of microbial function through sediment-hosted aquifers and enrichment of novel symbionts in the deep terrestrial subsurface.</title>
        <authorList>
            <person name="Probst A.J."/>
            <person name="Ladd B."/>
            <person name="Jarett J.K."/>
            <person name="Geller-Mcgrath D.E."/>
            <person name="Sieber C.M.K."/>
            <person name="Emerson J.B."/>
            <person name="Anantharaman K."/>
            <person name="Thomas B.C."/>
            <person name="Malmstrom R."/>
            <person name="Stieglmeier M."/>
            <person name="Klingl A."/>
            <person name="Woyke T."/>
            <person name="Ryan C.M."/>
            <person name="Banfield J.F."/>
        </authorList>
    </citation>
    <scope>NUCLEOTIDE SEQUENCE [LARGE SCALE GENOMIC DNA]</scope>
</reference>
<dbReference type="EMBL" id="PFMP01000009">
    <property type="protein sequence ID" value="PIZ11421.1"/>
    <property type="molecule type" value="Genomic_DNA"/>
</dbReference>
<organism evidence="2 3">
    <name type="scientific">Candidatus Falkowbacteria bacterium CG_4_10_14_0_8_um_filter_41_36</name>
    <dbReference type="NCBI Taxonomy" id="1974556"/>
    <lineage>
        <taxon>Bacteria</taxon>
        <taxon>Candidatus Falkowiibacteriota</taxon>
    </lineage>
</organism>
<dbReference type="Pfam" id="PF09603">
    <property type="entry name" value="Fib_succ_major"/>
    <property type="match status" value="1"/>
</dbReference>
<dbReference type="InterPro" id="IPR011871">
    <property type="entry name" value="Fib_succ_major"/>
</dbReference>
<evidence type="ECO:0000259" key="1">
    <source>
        <dbReference type="Pfam" id="PF09603"/>
    </source>
</evidence>
<comment type="caution">
    <text evidence="2">The sequence shown here is derived from an EMBL/GenBank/DDBJ whole genome shotgun (WGS) entry which is preliminary data.</text>
</comment>